<evidence type="ECO:0000313" key="8">
    <source>
        <dbReference type="EMBL" id="KAL3426986.1"/>
    </source>
</evidence>
<keyword evidence="9" id="KW-1185">Reference proteome</keyword>
<evidence type="ECO:0000256" key="1">
    <source>
        <dbReference type="ARBA" id="ARBA00001678"/>
    </source>
</evidence>
<evidence type="ECO:0000313" key="9">
    <source>
        <dbReference type="Proteomes" id="UP001629113"/>
    </source>
</evidence>
<dbReference type="Proteomes" id="UP001629113">
    <property type="component" value="Unassembled WGS sequence"/>
</dbReference>
<feature type="chain" id="PRO_5046893830" description="mannan endo-1,4-beta-mannosidase" evidence="6">
    <location>
        <begin position="19"/>
        <end position="421"/>
    </location>
</feature>
<dbReference type="PANTHER" id="PTHR31451">
    <property type="match status" value="1"/>
</dbReference>
<proteinExistence type="inferred from homology"/>
<keyword evidence="4" id="KW-0378">Hydrolase</keyword>
<comment type="similarity">
    <text evidence="2">Belongs to the glycosyl hydrolase 5 (cellulase A) family.</text>
</comment>
<evidence type="ECO:0000256" key="5">
    <source>
        <dbReference type="ARBA" id="ARBA00023295"/>
    </source>
</evidence>
<dbReference type="Gene3D" id="3.20.20.80">
    <property type="entry name" value="Glycosidases"/>
    <property type="match status" value="1"/>
</dbReference>
<feature type="domain" description="Glycoside hydrolase family 5" evidence="7">
    <location>
        <begin position="40"/>
        <end position="336"/>
    </location>
</feature>
<gene>
    <name evidence="8" type="ORF">PVAG01_00495</name>
</gene>
<evidence type="ECO:0000256" key="2">
    <source>
        <dbReference type="ARBA" id="ARBA00005641"/>
    </source>
</evidence>
<dbReference type="EC" id="3.2.1.78" evidence="3"/>
<keyword evidence="6" id="KW-0732">Signal</keyword>
<dbReference type="EMBL" id="JBFCZG010000001">
    <property type="protein sequence ID" value="KAL3426986.1"/>
    <property type="molecule type" value="Genomic_DNA"/>
</dbReference>
<sequence length="421" mass="47482">MKFVVRAAFVLLATNVFASPVEEIRNNQPKHPKGVPYTEGWKFMLDGKPFLFAGTNAYWLPFINANVKLALTQAKNAGLKVIRTWAFNDKNETFVPGGLPQYGGEGAGASPVYFQSWKNGKPTINYGPSGLQAMDKVVKIAEDTGIKLIMALTNNWADYGGMDVYTVNLGGKYHDDFYTNPKIIRAFKNYVSAVVNRYKDSPAIFAWELANEPRCGADGVRNLPRSAGTNCSYVVLDKWIADIGKSIKDIDRNHMVTWGGEGEFYEPGNEDWAYSGADGGHFYEELALKEMDFGTFHLYPDWWSKTAEWANQWIRDHGKAQFKLNKPVLFEEFGWLNPEDRLAFVNRTVPAEQTRVAVMSEWQKISLDNRMSDMYWQLGLCGLSFGCSTNDGFTIFLNNKTESEPLIYQHASAVNKVNSRL</sequence>
<dbReference type="SUPFAM" id="SSF51445">
    <property type="entry name" value="(Trans)glycosidases"/>
    <property type="match status" value="1"/>
</dbReference>
<name>A0ABR4PUS1_9HELO</name>
<evidence type="ECO:0000256" key="6">
    <source>
        <dbReference type="SAM" id="SignalP"/>
    </source>
</evidence>
<feature type="signal peptide" evidence="6">
    <location>
        <begin position="1"/>
        <end position="18"/>
    </location>
</feature>
<dbReference type="InterPro" id="IPR045053">
    <property type="entry name" value="MAN-like"/>
</dbReference>
<accession>A0ABR4PUS1</accession>
<comment type="catalytic activity">
    <reaction evidence="1">
        <text>Random hydrolysis of (1-&gt;4)-beta-D-mannosidic linkages in mannans, galactomannans and glucomannans.</text>
        <dbReference type="EC" id="3.2.1.78"/>
    </reaction>
</comment>
<evidence type="ECO:0000256" key="4">
    <source>
        <dbReference type="ARBA" id="ARBA00022801"/>
    </source>
</evidence>
<dbReference type="PANTHER" id="PTHR31451:SF21">
    <property type="entry name" value="MANNAN ENDO-1,4-BETA-MANNOSIDASE C"/>
    <property type="match status" value="1"/>
</dbReference>
<comment type="caution">
    <text evidence="8">The sequence shown here is derived from an EMBL/GenBank/DDBJ whole genome shotgun (WGS) entry which is preliminary data.</text>
</comment>
<keyword evidence="5" id="KW-0326">Glycosidase</keyword>
<protein>
    <recommendedName>
        <fullName evidence="3">mannan endo-1,4-beta-mannosidase</fullName>
        <ecNumber evidence="3">3.2.1.78</ecNumber>
    </recommendedName>
</protein>
<evidence type="ECO:0000256" key="3">
    <source>
        <dbReference type="ARBA" id="ARBA00012706"/>
    </source>
</evidence>
<reference evidence="8 9" key="1">
    <citation type="submission" date="2024-06" db="EMBL/GenBank/DDBJ databases">
        <title>Complete genome of Phlyctema vagabunda strain 19-DSS-EL-015.</title>
        <authorList>
            <person name="Fiorenzani C."/>
        </authorList>
    </citation>
    <scope>NUCLEOTIDE SEQUENCE [LARGE SCALE GENOMIC DNA]</scope>
    <source>
        <strain evidence="8 9">19-DSS-EL-015</strain>
    </source>
</reference>
<evidence type="ECO:0000259" key="7">
    <source>
        <dbReference type="Pfam" id="PF26410"/>
    </source>
</evidence>
<dbReference type="InterPro" id="IPR017853">
    <property type="entry name" value="GH"/>
</dbReference>
<organism evidence="8 9">
    <name type="scientific">Phlyctema vagabunda</name>
    <dbReference type="NCBI Taxonomy" id="108571"/>
    <lineage>
        <taxon>Eukaryota</taxon>
        <taxon>Fungi</taxon>
        <taxon>Dikarya</taxon>
        <taxon>Ascomycota</taxon>
        <taxon>Pezizomycotina</taxon>
        <taxon>Leotiomycetes</taxon>
        <taxon>Helotiales</taxon>
        <taxon>Dermateaceae</taxon>
        <taxon>Phlyctema</taxon>
    </lineage>
</organism>
<dbReference type="InterPro" id="IPR001547">
    <property type="entry name" value="Glyco_hydro_5"/>
</dbReference>
<dbReference type="Pfam" id="PF26410">
    <property type="entry name" value="GH5_mannosidase"/>
    <property type="match status" value="1"/>
</dbReference>